<dbReference type="EMBL" id="WOFE01000014">
    <property type="protein sequence ID" value="MBM5572985.1"/>
    <property type="molecule type" value="Genomic_DNA"/>
</dbReference>
<feature type="coiled-coil region" evidence="11">
    <location>
        <begin position="89"/>
        <end position="140"/>
    </location>
</feature>
<dbReference type="PRINTS" id="PR01004">
    <property type="entry name" value="FLGFLIJ"/>
</dbReference>
<evidence type="ECO:0000256" key="10">
    <source>
        <dbReference type="ARBA" id="ARBA00023225"/>
    </source>
</evidence>
<dbReference type="Gene3D" id="1.10.287.1700">
    <property type="match status" value="1"/>
</dbReference>
<comment type="similarity">
    <text evidence="2">Belongs to the FliJ family.</text>
</comment>
<keyword evidence="4" id="KW-0813">Transport</keyword>
<evidence type="ECO:0000256" key="8">
    <source>
        <dbReference type="ARBA" id="ARBA00022927"/>
    </source>
</evidence>
<dbReference type="PANTHER" id="PTHR38786:SF1">
    <property type="entry name" value="FLAGELLAR FLIJ PROTEIN"/>
    <property type="match status" value="1"/>
</dbReference>
<evidence type="ECO:0000256" key="7">
    <source>
        <dbReference type="ARBA" id="ARBA00022795"/>
    </source>
</evidence>
<dbReference type="PIRSF" id="PIRSF019404">
    <property type="entry name" value="FliJ"/>
    <property type="match status" value="1"/>
</dbReference>
<keyword evidence="12" id="KW-0282">Flagellum</keyword>
<evidence type="ECO:0000256" key="4">
    <source>
        <dbReference type="ARBA" id="ARBA00022448"/>
    </source>
</evidence>
<evidence type="ECO:0000256" key="6">
    <source>
        <dbReference type="ARBA" id="ARBA00022500"/>
    </source>
</evidence>
<reference evidence="12 13" key="1">
    <citation type="submission" date="2019-11" db="EMBL/GenBank/DDBJ databases">
        <title>Novel Deefgea species.</title>
        <authorList>
            <person name="Han J.-H."/>
        </authorList>
    </citation>
    <scope>NUCLEOTIDE SEQUENCE [LARGE SCALE GENOMIC DNA]</scope>
    <source>
        <strain evidence="12 13">LMG 24817</strain>
    </source>
</reference>
<evidence type="ECO:0000256" key="11">
    <source>
        <dbReference type="SAM" id="Coils"/>
    </source>
</evidence>
<keyword evidence="11" id="KW-0175">Coiled coil</keyword>
<evidence type="ECO:0000313" key="13">
    <source>
        <dbReference type="Proteomes" id="UP001195660"/>
    </source>
</evidence>
<keyword evidence="8" id="KW-0653">Protein transport</keyword>
<dbReference type="Pfam" id="PF02050">
    <property type="entry name" value="FliJ"/>
    <property type="match status" value="1"/>
</dbReference>
<dbReference type="Proteomes" id="UP001195660">
    <property type="component" value="Unassembled WGS sequence"/>
</dbReference>
<dbReference type="InterPro" id="IPR053716">
    <property type="entry name" value="Flag_assembly_chemotaxis_eff"/>
</dbReference>
<evidence type="ECO:0000313" key="12">
    <source>
        <dbReference type="EMBL" id="MBM5572985.1"/>
    </source>
</evidence>
<keyword evidence="12" id="KW-0969">Cilium</keyword>
<gene>
    <name evidence="12" type="primary">fliJ</name>
    <name evidence="12" type="ORF">GM173_15540</name>
</gene>
<keyword evidence="12" id="KW-0966">Cell projection</keyword>
<comment type="caution">
    <text evidence="12">The sequence shown here is derived from an EMBL/GenBank/DDBJ whole genome shotgun (WGS) entry which is preliminary data.</text>
</comment>
<keyword evidence="9" id="KW-0472">Membrane</keyword>
<organism evidence="12 13">
    <name type="scientific">Deefgea chitinilytica</name>
    <dbReference type="NCBI Taxonomy" id="570276"/>
    <lineage>
        <taxon>Bacteria</taxon>
        <taxon>Pseudomonadati</taxon>
        <taxon>Pseudomonadota</taxon>
        <taxon>Betaproteobacteria</taxon>
        <taxon>Neisseriales</taxon>
        <taxon>Chitinibacteraceae</taxon>
        <taxon>Deefgea</taxon>
    </lineage>
</organism>
<protein>
    <recommendedName>
        <fullName evidence="3">Flagellar FliJ protein</fullName>
    </recommendedName>
</protein>
<keyword evidence="5" id="KW-1003">Cell membrane</keyword>
<proteinExistence type="inferred from homology"/>
<keyword evidence="7" id="KW-1005">Bacterial flagellum biogenesis</keyword>
<dbReference type="InterPro" id="IPR018006">
    <property type="entry name" value="Flag_FliJ_proteobac"/>
</dbReference>
<name>A0ABS2CFR1_9NEIS</name>
<dbReference type="PANTHER" id="PTHR38786">
    <property type="entry name" value="FLAGELLAR FLIJ PROTEIN"/>
    <property type="match status" value="1"/>
</dbReference>
<dbReference type="NCBIfam" id="TIGR02473">
    <property type="entry name" value="flagell_FliJ"/>
    <property type="match status" value="1"/>
</dbReference>
<evidence type="ECO:0000256" key="5">
    <source>
        <dbReference type="ARBA" id="ARBA00022475"/>
    </source>
</evidence>
<keyword evidence="10" id="KW-1006">Bacterial flagellum protein export</keyword>
<keyword evidence="13" id="KW-1185">Reference proteome</keyword>
<evidence type="ECO:0000256" key="1">
    <source>
        <dbReference type="ARBA" id="ARBA00004413"/>
    </source>
</evidence>
<keyword evidence="6" id="KW-0145">Chemotaxis</keyword>
<dbReference type="InterPro" id="IPR052570">
    <property type="entry name" value="FliJ"/>
</dbReference>
<evidence type="ECO:0000256" key="9">
    <source>
        <dbReference type="ARBA" id="ARBA00023136"/>
    </source>
</evidence>
<comment type="subcellular location">
    <subcellularLocation>
        <location evidence="1">Cell membrane</location>
        <topology evidence="1">Peripheral membrane protein</topology>
        <orientation evidence="1">Cytoplasmic side</orientation>
    </subcellularLocation>
</comment>
<sequence>MVWGVKGVILVAKFRFAFLLQLSVDQREDASRLMQAAQAAWLLARSKLEQVDGFRNEYRARLANSAQTGMSIGQWRDFQLFLAKLDGAANQQNFEVERLAQEYERRKNEWQECEKKVKAFEALRDRHNQAELRKEGQLEQKLSDEFNSRLGRH</sequence>
<evidence type="ECO:0000256" key="2">
    <source>
        <dbReference type="ARBA" id="ARBA00010004"/>
    </source>
</evidence>
<evidence type="ECO:0000256" key="3">
    <source>
        <dbReference type="ARBA" id="ARBA00020392"/>
    </source>
</evidence>
<dbReference type="InterPro" id="IPR012823">
    <property type="entry name" value="Flagell_FliJ"/>
</dbReference>
<accession>A0ABS2CFR1</accession>